<dbReference type="InterPro" id="IPR027417">
    <property type="entry name" value="P-loop_NTPase"/>
</dbReference>
<protein>
    <submittedName>
        <fullName evidence="3">Uncharacterized protein</fullName>
    </submittedName>
</protein>
<organism evidence="3 4">
    <name type="scientific">Pocillopora meandrina</name>
    <dbReference type="NCBI Taxonomy" id="46732"/>
    <lineage>
        <taxon>Eukaryota</taxon>
        <taxon>Metazoa</taxon>
        <taxon>Cnidaria</taxon>
        <taxon>Anthozoa</taxon>
        <taxon>Hexacorallia</taxon>
        <taxon>Scleractinia</taxon>
        <taxon>Astrocoeniina</taxon>
        <taxon>Pocilloporidae</taxon>
        <taxon>Pocillopora</taxon>
    </lineage>
</organism>
<keyword evidence="1" id="KW-0802">TPR repeat</keyword>
<dbReference type="Gene3D" id="1.25.40.10">
    <property type="entry name" value="Tetratricopeptide repeat domain"/>
    <property type="match status" value="3"/>
</dbReference>
<name>A0AAU9WJC6_9CNID</name>
<sequence>MRSKLEFLKVSYKFIELIRHRFPRKVDAVRIPSRRGFYQRKEEKEVMNTLKRLCKYGNSSRVKTLILHGPTGHGKKHCAANLMDQLYTKPVRSRFFWNKPWNFRNRPTILWTINATNEATMLESFCSLAKEIGLTEQAKAANQELSLLTSEGRQYHMNLQNPFEENVYVLKHIYEEVMKTLRRQGSWVLLIEGAKEEKSSRQQFWPAPGDPSLGNGLVIMTTEDCKLLQEKGVDYPLAKVFIGRMKEEVRAKFLAKISDVHYTVAKHFAKVTHCIPQNIAKLGDAIRKYQEETNEQLTFENLPVPTEEVTLPKYLMMLELTNKNQTKLLKFLACCSSENYLPLEILERGIEGPLDRENLKRFVDLSEREEIDVVTIHPRDHTLLRDILNGQSQSDTEETWTYVLNFPFLQNKPRNINTPTLSCLDVSHVIKCLGDVCKNALQNNRDKDFKLLRFVLPHLKEAVKLKEKLKLEGEFDPLVMANGHACLGEGSLIFSRPEEARRDLKIALDLFKNYEGQENVQLDLANVWHFLGEAHSNSNFIQRALKIYLGKENLKKEYGFTLSALGSSYRYLGQYAEAEDYLKMALEIFESVESPSELRVISYKQEILTYRMILVFLIPQCKTCLQHLIILSNFSHRSRLGGARNMYPEKISNARELARELAIFFACIYRRNFETRNLWVTKWSQPKNLTFQIGVTLSRLASVQRNMDKLDESIASLETALEKFGDNNIYSAVILSKLSVVYRDKGDFKRSFQFASKAKKIVDEHCGTKSHPARATASLNLGHALSDVGDVDDAVKSLTEALDINKEIHGSIHRIVAASYNYLSYGYLQMGMVQQAKKELLNALKVMDHYSRSHPERANSLKRLSKVCLILGETVESADLADRALQIYKQTHGDTMEHREVRMGTVRVAHACSKLGLCDNAEKYLKEAELGFPEGQEIRSYSEFAVLLRKKTEIILDSYEFRWPLDEVGVQEILSQANKDLLRAEEILSYPFRYEQQIALTKKEKARLSMLMGNYCSAYDDIRSALNILPRYCDYLKADFLLVKSDAERGRNLANRSKESLETAENIYQNTFGDDHPVIAVTLQKKCSLHLDFEHKSNTGKNEAHKYFEASHQACEVLKSNLEQQLAGVQTDFLKNYSFERHPILKRQKSLHKRLTRNQGSC</sequence>
<dbReference type="SUPFAM" id="SSF48452">
    <property type="entry name" value="TPR-like"/>
    <property type="match status" value="2"/>
</dbReference>
<dbReference type="PANTHER" id="PTHR19959">
    <property type="entry name" value="KINESIN LIGHT CHAIN"/>
    <property type="match status" value="1"/>
</dbReference>
<dbReference type="SMART" id="SM00028">
    <property type="entry name" value="TPR"/>
    <property type="match status" value="8"/>
</dbReference>
<evidence type="ECO:0000313" key="3">
    <source>
        <dbReference type="EMBL" id="CAH3114940.1"/>
    </source>
</evidence>
<dbReference type="Pfam" id="PF13424">
    <property type="entry name" value="TPR_12"/>
    <property type="match status" value="1"/>
</dbReference>
<reference evidence="3 4" key="1">
    <citation type="submission" date="2022-05" db="EMBL/GenBank/DDBJ databases">
        <authorList>
            <consortium name="Genoscope - CEA"/>
            <person name="William W."/>
        </authorList>
    </citation>
    <scope>NUCLEOTIDE SEQUENCE [LARGE SCALE GENOMIC DNA]</scope>
</reference>
<evidence type="ECO:0000313" key="4">
    <source>
        <dbReference type="Proteomes" id="UP001159428"/>
    </source>
</evidence>
<proteinExistence type="predicted"/>
<dbReference type="PANTHER" id="PTHR19959:SF119">
    <property type="entry name" value="FUNGAL LIPASE-LIKE DOMAIN-CONTAINING PROTEIN"/>
    <property type="match status" value="1"/>
</dbReference>
<dbReference type="EMBL" id="CALNXJ010000014">
    <property type="protein sequence ID" value="CAH3114940.1"/>
    <property type="molecule type" value="Genomic_DNA"/>
</dbReference>
<dbReference type="PROSITE" id="PS50005">
    <property type="entry name" value="TPR"/>
    <property type="match status" value="1"/>
</dbReference>
<evidence type="ECO:0000256" key="2">
    <source>
        <dbReference type="SAM" id="Coils"/>
    </source>
</evidence>
<dbReference type="AlphaFoldDB" id="A0AAU9WJC6"/>
<keyword evidence="4" id="KW-1185">Reference proteome</keyword>
<keyword evidence="2" id="KW-0175">Coiled coil</keyword>
<dbReference type="Proteomes" id="UP001159428">
    <property type="component" value="Unassembled WGS sequence"/>
</dbReference>
<dbReference type="InterPro" id="IPR011990">
    <property type="entry name" value="TPR-like_helical_dom_sf"/>
</dbReference>
<evidence type="ECO:0000256" key="1">
    <source>
        <dbReference type="PROSITE-ProRule" id="PRU00339"/>
    </source>
</evidence>
<dbReference type="Pfam" id="PF13374">
    <property type="entry name" value="TPR_10"/>
    <property type="match status" value="1"/>
</dbReference>
<accession>A0AAU9WJC6</accession>
<feature type="coiled-coil region" evidence="2">
    <location>
        <begin position="700"/>
        <end position="727"/>
    </location>
</feature>
<gene>
    <name evidence="3" type="ORF">PMEA_00005740</name>
</gene>
<dbReference type="SUPFAM" id="SSF52540">
    <property type="entry name" value="P-loop containing nucleoside triphosphate hydrolases"/>
    <property type="match status" value="1"/>
</dbReference>
<dbReference type="InterPro" id="IPR019734">
    <property type="entry name" value="TPR_rpt"/>
</dbReference>
<feature type="repeat" description="TPR" evidence="1">
    <location>
        <begin position="775"/>
        <end position="808"/>
    </location>
</feature>
<comment type="caution">
    <text evidence="3">The sequence shown here is derived from an EMBL/GenBank/DDBJ whole genome shotgun (WGS) entry which is preliminary data.</text>
</comment>